<protein>
    <submittedName>
        <fullName evidence="1">Uncharacterized protein</fullName>
    </submittedName>
</protein>
<comment type="caution">
    <text evidence="1">The sequence shown here is derived from an EMBL/GenBank/DDBJ whole genome shotgun (WGS) entry which is preliminary data.</text>
</comment>
<dbReference type="Proteomes" id="UP001216674">
    <property type="component" value="Unassembled WGS sequence"/>
</dbReference>
<proteinExistence type="predicted"/>
<name>A0ABT6AX15_9BURK</name>
<evidence type="ECO:0000313" key="2">
    <source>
        <dbReference type="Proteomes" id="UP001216674"/>
    </source>
</evidence>
<gene>
    <name evidence="1" type="ORF">P3W85_29830</name>
</gene>
<keyword evidence="2" id="KW-1185">Reference proteome</keyword>
<organism evidence="1 2">
    <name type="scientific">Cupriavidus basilensis</name>
    <dbReference type="NCBI Taxonomy" id="68895"/>
    <lineage>
        <taxon>Bacteria</taxon>
        <taxon>Pseudomonadati</taxon>
        <taxon>Pseudomonadota</taxon>
        <taxon>Betaproteobacteria</taxon>
        <taxon>Burkholderiales</taxon>
        <taxon>Burkholderiaceae</taxon>
        <taxon>Cupriavidus</taxon>
    </lineage>
</organism>
<accession>A0ABT6AX15</accession>
<dbReference type="RefSeq" id="WP_276267413.1">
    <property type="nucleotide sequence ID" value="NZ_JARJLM010000484.1"/>
</dbReference>
<reference evidence="1 2" key="1">
    <citation type="submission" date="2023-03" db="EMBL/GenBank/DDBJ databases">
        <title>Draft assemblies of triclosan tolerant bacteria isolated from returned activated sludge.</title>
        <authorList>
            <person name="Van Hamelsveld S."/>
        </authorList>
    </citation>
    <scope>NUCLEOTIDE SEQUENCE [LARGE SCALE GENOMIC DNA]</scope>
    <source>
        <strain evidence="1 2">GW210010_S58</strain>
    </source>
</reference>
<dbReference type="EMBL" id="JARJLM010000484">
    <property type="protein sequence ID" value="MDF3837123.1"/>
    <property type="molecule type" value="Genomic_DNA"/>
</dbReference>
<sequence length="65" mass="7274">MDAVSTLQKQVTLMQSVIHLLVVTHPDPGNLKALLRSLKRGFDQQEGTDLDELWPELADDFNLGD</sequence>
<evidence type="ECO:0000313" key="1">
    <source>
        <dbReference type="EMBL" id="MDF3837123.1"/>
    </source>
</evidence>